<dbReference type="RefSeq" id="WP_245861544.1">
    <property type="nucleotide sequence ID" value="NZ_PGFB01000003.1"/>
</dbReference>
<dbReference type="InterPro" id="IPR002577">
    <property type="entry name" value="HTH_HxlR"/>
</dbReference>
<evidence type="ECO:0000256" key="4">
    <source>
        <dbReference type="SAM" id="MobiDB-lite"/>
    </source>
</evidence>
<dbReference type="GO" id="GO:0003677">
    <property type="term" value="F:DNA binding"/>
    <property type="evidence" value="ECO:0007669"/>
    <property type="project" value="UniProtKB-KW"/>
</dbReference>
<sequence>MTIANTTDAPALDPTRNPTRNPTQRDLPSPDPHTPGLSTRANPPSGHPARTDSTWEHIDDDQCRLFSDSLELVGKRWSSGILLAIARGASRFSEIVALVPGLSDRLLAQRLKELEAADLLERRVIATTPVQVRYRLSARGSDLMCSLQPLVTHGQRWVKADAATSASPTAEA</sequence>
<keyword evidence="1" id="KW-0805">Transcription regulation</keyword>
<evidence type="ECO:0000313" key="7">
    <source>
        <dbReference type="Proteomes" id="UP000230161"/>
    </source>
</evidence>
<evidence type="ECO:0000259" key="5">
    <source>
        <dbReference type="PROSITE" id="PS51118"/>
    </source>
</evidence>
<feature type="compositionally biased region" description="Polar residues" evidence="4">
    <location>
        <begin position="16"/>
        <end position="26"/>
    </location>
</feature>
<dbReference type="Gene3D" id="1.10.10.10">
    <property type="entry name" value="Winged helix-like DNA-binding domain superfamily/Winged helix DNA-binding domain"/>
    <property type="match status" value="1"/>
</dbReference>
<dbReference type="Proteomes" id="UP000230161">
    <property type="component" value="Unassembled WGS sequence"/>
</dbReference>
<name>A0A2M9BVU1_9MICO</name>
<dbReference type="SUPFAM" id="SSF46785">
    <property type="entry name" value="Winged helix' DNA-binding domain"/>
    <property type="match status" value="1"/>
</dbReference>
<gene>
    <name evidence="6" type="ORF">CLV54_1859</name>
</gene>
<keyword evidence="7" id="KW-1185">Reference proteome</keyword>
<keyword evidence="3" id="KW-0804">Transcription</keyword>
<dbReference type="PANTHER" id="PTHR33204">
    <property type="entry name" value="TRANSCRIPTIONAL REGULATOR, MARR FAMILY"/>
    <property type="match status" value="1"/>
</dbReference>
<dbReference type="PROSITE" id="PS51118">
    <property type="entry name" value="HTH_HXLR"/>
    <property type="match status" value="1"/>
</dbReference>
<dbReference type="InterPro" id="IPR036390">
    <property type="entry name" value="WH_DNA-bd_sf"/>
</dbReference>
<evidence type="ECO:0000256" key="1">
    <source>
        <dbReference type="ARBA" id="ARBA00023015"/>
    </source>
</evidence>
<dbReference type="Pfam" id="PF01638">
    <property type="entry name" value="HxlR"/>
    <property type="match status" value="1"/>
</dbReference>
<feature type="domain" description="HTH hxlR-type" evidence="5">
    <location>
        <begin position="63"/>
        <end position="162"/>
    </location>
</feature>
<reference evidence="6 7" key="1">
    <citation type="submission" date="2017-11" db="EMBL/GenBank/DDBJ databases">
        <title>Genomic Encyclopedia of Archaeal and Bacterial Type Strains, Phase II (KMG-II): From Individual Species to Whole Genera.</title>
        <authorList>
            <person name="Goeker M."/>
        </authorList>
    </citation>
    <scope>NUCLEOTIDE SEQUENCE [LARGE SCALE GENOMIC DNA]</scope>
    <source>
        <strain evidence="6 7">DSM 25625</strain>
    </source>
</reference>
<dbReference type="InterPro" id="IPR036388">
    <property type="entry name" value="WH-like_DNA-bd_sf"/>
</dbReference>
<evidence type="ECO:0000313" key="6">
    <source>
        <dbReference type="EMBL" id="PJJ62066.1"/>
    </source>
</evidence>
<comment type="caution">
    <text evidence="6">The sequence shown here is derived from an EMBL/GenBank/DDBJ whole genome shotgun (WGS) entry which is preliminary data.</text>
</comment>
<evidence type="ECO:0000256" key="3">
    <source>
        <dbReference type="ARBA" id="ARBA00023163"/>
    </source>
</evidence>
<proteinExistence type="predicted"/>
<accession>A0A2M9BVU1</accession>
<organism evidence="6 7">
    <name type="scientific">Compostimonas suwonensis</name>
    <dbReference type="NCBI Taxonomy" id="1048394"/>
    <lineage>
        <taxon>Bacteria</taxon>
        <taxon>Bacillati</taxon>
        <taxon>Actinomycetota</taxon>
        <taxon>Actinomycetes</taxon>
        <taxon>Micrococcales</taxon>
        <taxon>Microbacteriaceae</taxon>
        <taxon>Compostimonas</taxon>
    </lineage>
</organism>
<dbReference type="PANTHER" id="PTHR33204:SF37">
    <property type="entry name" value="HTH-TYPE TRANSCRIPTIONAL REGULATOR YODB"/>
    <property type="match status" value="1"/>
</dbReference>
<dbReference type="AlphaFoldDB" id="A0A2M9BVU1"/>
<protein>
    <submittedName>
        <fullName evidence="6">DNA-binding HxlR family transcriptional regulator</fullName>
    </submittedName>
</protein>
<feature type="region of interest" description="Disordered" evidence="4">
    <location>
        <begin position="1"/>
        <end position="54"/>
    </location>
</feature>
<dbReference type="EMBL" id="PGFB01000003">
    <property type="protein sequence ID" value="PJJ62066.1"/>
    <property type="molecule type" value="Genomic_DNA"/>
</dbReference>
<evidence type="ECO:0000256" key="2">
    <source>
        <dbReference type="ARBA" id="ARBA00023125"/>
    </source>
</evidence>
<keyword evidence="2 6" id="KW-0238">DNA-binding</keyword>